<evidence type="ECO:0000259" key="4">
    <source>
        <dbReference type="PROSITE" id="PS50102"/>
    </source>
</evidence>
<evidence type="ECO:0000313" key="5">
    <source>
        <dbReference type="EMBL" id="KAF2764981.1"/>
    </source>
</evidence>
<dbReference type="Pfam" id="PF00076">
    <property type="entry name" value="RRM_1"/>
    <property type="match status" value="1"/>
</dbReference>
<feature type="compositionally biased region" description="Polar residues" evidence="3">
    <location>
        <begin position="1"/>
        <end position="17"/>
    </location>
</feature>
<dbReference type="InterPro" id="IPR035979">
    <property type="entry name" value="RBD_domain_sf"/>
</dbReference>
<dbReference type="PANTHER" id="PTHR19965">
    <property type="entry name" value="RNA AND EXPORT FACTOR BINDING PROTEIN"/>
    <property type="match status" value="1"/>
</dbReference>
<proteinExistence type="predicted"/>
<evidence type="ECO:0000313" key="6">
    <source>
        <dbReference type="Proteomes" id="UP000799436"/>
    </source>
</evidence>
<dbReference type="GO" id="GO:0005634">
    <property type="term" value="C:nucleus"/>
    <property type="evidence" value="ECO:0007669"/>
    <property type="project" value="TreeGrafter"/>
</dbReference>
<keyword evidence="1 2" id="KW-0694">RNA-binding</keyword>
<evidence type="ECO:0000256" key="1">
    <source>
        <dbReference type="ARBA" id="ARBA00022884"/>
    </source>
</evidence>
<dbReference type="Gene3D" id="3.30.70.330">
    <property type="match status" value="1"/>
</dbReference>
<reference evidence="5" key="1">
    <citation type="journal article" date="2020" name="Stud. Mycol.">
        <title>101 Dothideomycetes genomes: a test case for predicting lifestyles and emergence of pathogens.</title>
        <authorList>
            <person name="Haridas S."/>
            <person name="Albert R."/>
            <person name="Binder M."/>
            <person name="Bloem J."/>
            <person name="Labutti K."/>
            <person name="Salamov A."/>
            <person name="Andreopoulos B."/>
            <person name="Baker S."/>
            <person name="Barry K."/>
            <person name="Bills G."/>
            <person name="Bluhm B."/>
            <person name="Cannon C."/>
            <person name="Castanera R."/>
            <person name="Culley D."/>
            <person name="Daum C."/>
            <person name="Ezra D."/>
            <person name="Gonzalez J."/>
            <person name="Henrissat B."/>
            <person name="Kuo A."/>
            <person name="Liang C."/>
            <person name="Lipzen A."/>
            <person name="Lutzoni F."/>
            <person name="Magnuson J."/>
            <person name="Mondo S."/>
            <person name="Nolan M."/>
            <person name="Ohm R."/>
            <person name="Pangilinan J."/>
            <person name="Park H.-J."/>
            <person name="Ramirez L."/>
            <person name="Alfaro M."/>
            <person name="Sun H."/>
            <person name="Tritt A."/>
            <person name="Yoshinaga Y."/>
            <person name="Zwiers L.-H."/>
            <person name="Turgeon B."/>
            <person name="Goodwin S."/>
            <person name="Spatafora J."/>
            <person name="Crous P."/>
            <person name="Grigoriev I."/>
        </authorList>
    </citation>
    <scope>NUCLEOTIDE SEQUENCE</scope>
    <source>
        <strain evidence="5">CBS 116005</strain>
    </source>
</reference>
<dbReference type="AlphaFoldDB" id="A0A6G1KWG3"/>
<gene>
    <name evidence="5" type="ORF">EJ03DRAFT_221813</name>
</gene>
<feature type="domain" description="RRM" evidence="4">
    <location>
        <begin position="67"/>
        <end position="145"/>
    </location>
</feature>
<name>A0A6G1KWG3_9PEZI</name>
<keyword evidence="6" id="KW-1185">Reference proteome</keyword>
<protein>
    <recommendedName>
        <fullName evidence="4">RRM domain-containing protein</fullName>
    </recommendedName>
</protein>
<accession>A0A6G1KWG3</accession>
<dbReference type="SUPFAM" id="SSF54928">
    <property type="entry name" value="RNA-binding domain, RBD"/>
    <property type="match status" value="1"/>
</dbReference>
<evidence type="ECO:0000256" key="2">
    <source>
        <dbReference type="PROSITE-ProRule" id="PRU00176"/>
    </source>
</evidence>
<dbReference type="InterPro" id="IPR012677">
    <property type="entry name" value="Nucleotide-bd_a/b_plait_sf"/>
</dbReference>
<dbReference type="Proteomes" id="UP000799436">
    <property type="component" value="Unassembled WGS sequence"/>
</dbReference>
<dbReference type="GO" id="GO:0003729">
    <property type="term" value="F:mRNA binding"/>
    <property type="evidence" value="ECO:0007669"/>
    <property type="project" value="TreeGrafter"/>
</dbReference>
<dbReference type="PROSITE" id="PS50102">
    <property type="entry name" value="RRM"/>
    <property type="match status" value="1"/>
</dbReference>
<dbReference type="InterPro" id="IPR000504">
    <property type="entry name" value="RRM_dom"/>
</dbReference>
<dbReference type="OrthoDB" id="346839at2759"/>
<feature type="region of interest" description="Disordered" evidence="3">
    <location>
        <begin position="1"/>
        <end position="63"/>
    </location>
</feature>
<feature type="region of interest" description="Disordered" evidence="3">
    <location>
        <begin position="153"/>
        <end position="194"/>
    </location>
</feature>
<evidence type="ECO:0000256" key="3">
    <source>
        <dbReference type="SAM" id="MobiDB-lite"/>
    </source>
</evidence>
<feature type="compositionally biased region" description="Basic and acidic residues" evidence="3">
    <location>
        <begin position="165"/>
        <end position="179"/>
    </location>
</feature>
<dbReference type="EMBL" id="ML995904">
    <property type="protein sequence ID" value="KAF2764981.1"/>
    <property type="molecule type" value="Genomic_DNA"/>
</dbReference>
<organism evidence="5 6">
    <name type="scientific">Teratosphaeria nubilosa</name>
    <dbReference type="NCBI Taxonomy" id="161662"/>
    <lineage>
        <taxon>Eukaryota</taxon>
        <taxon>Fungi</taxon>
        <taxon>Dikarya</taxon>
        <taxon>Ascomycota</taxon>
        <taxon>Pezizomycotina</taxon>
        <taxon>Dothideomycetes</taxon>
        <taxon>Dothideomycetidae</taxon>
        <taxon>Mycosphaerellales</taxon>
        <taxon>Teratosphaeriaceae</taxon>
        <taxon>Teratosphaeria</taxon>
    </lineage>
</organism>
<sequence>MSNKLDQSLDTIMTENKATGKAGAGRPQKRRAATKSKIALTSAPSGGVKKNTKVPTAPAVKTPAGDSKIIVSSLPQDVDEAVIKEFFETAIGGVKKVVLSYGPNGRSRGEATVTFNKPDGAARSYQEYNKVVVDNRPMKIEIVGGMTTVAPAKSLSDRMPQPKSIVKENKKAVAKKDGPKPATNGIAKEADEVL</sequence>
<dbReference type="PANTHER" id="PTHR19965:SF35">
    <property type="entry name" value="RNA ANNEALING PROTEIN YRA1"/>
    <property type="match status" value="1"/>
</dbReference>
<dbReference type="InterPro" id="IPR051229">
    <property type="entry name" value="ALYREF_mRNA_export"/>
</dbReference>
<dbReference type="SMART" id="SM00360">
    <property type="entry name" value="RRM"/>
    <property type="match status" value="1"/>
</dbReference>